<gene>
    <name evidence="1" type="ORF">H0194_04700</name>
</gene>
<sequence length="82" mass="9032">MNQFEKAQHTMNETNIVFKKDDVTINGQSVICLENAGIQPCGDHVAVTLTIIGNLQIEGLPKGANIIDPQDIWDTLKEQQNA</sequence>
<keyword evidence="2" id="KW-1185">Reference proteome</keyword>
<organism evidence="1 2">
    <name type="scientific">Corynebacterium incognita</name>
    <dbReference type="NCBI Taxonomy" id="2754725"/>
    <lineage>
        <taxon>Bacteria</taxon>
        <taxon>Bacillati</taxon>
        <taxon>Actinomycetota</taxon>
        <taxon>Actinomycetes</taxon>
        <taxon>Mycobacteriales</taxon>
        <taxon>Corynebacteriaceae</taxon>
        <taxon>Corynebacterium</taxon>
    </lineage>
</organism>
<dbReference type="EMBL" id="CP059404">
    <property type="protein sequence ID" value="QNE90280.1"/>
    <property type="molecule type" value="Genomic_DNA"/>
</dbReference>
<reference evidence="1 2" key="1">
    <citation type="submission" date="2020-07" db="EMBL/GenBank/DDBJ databases">
        <title>Complete genome and description of Corynebacterium incognita strain Marseille-Q3630 sp. nov.</title>
        <authorList>
            <person name="Boxberger M."/>
        </authorList>
    </citation>
    <scope>NUCLEOTIDE SEQUENCE [LARGE SCALE GENOMIC DNA]</scope>
    <source>
        <strain evidence="1 2">Marseille-Q3630</strain>
    </source>
</reference>
<dbReference type="Proteomes" id="UP000515743">
    <property type="component" value="Chromosome"/>
</dbReference>
<dbReference type="KEGG" id="cik:H0194_04700"/>
<dbReference type="RefSeq" id="WP_185176653.1">
    <property type="nucleotide sequence ID" value="NZ_CP059404.1"/>
</dbReference>
<accession>A0A7G7CRR4</accession>
<evidence type="ECO:0000313" key="2">
    <source>
        <dbReference type="Proteomes" id="UP000515743"/>
    </source>
</evidence>
<protein>
    <submittedName>
        <fullName evidence="1">Uncharacterized protein</fullName>
    </submittedName>
</protein>
<name>A0A7G7CRR4_9CORY</name>
<dbReference type="AlphaFoldDB" id="A0A7G7CRR4"/>
<evidence type="ECO:0000313" key="1">
    <source>
        <dbReference type="EMBL" id="QNE90280.1"/>
    </source>
</evidence>
<proteinExistence type="predicted"/>